<protein>
    <submittedName>
        <fullName evidence="2">Uncharacterized protein</fullName>
    </submittedName>
</protein>
<sequence>MNKKKPKLEQGILLHQQATD</sequence>
<organism evidence="2">
    <name type="scientific">Anguilla anguilla</name>
    <name type="common">European freshwater eel</name>
    <name type="synonym">Muraena anguilla</name>
    <dbReference type="NCBI Taxonomy" id="7936"/>
    <lineage>
        <taxon>Eukaryota</taxon>
        <taxon>Metazoa</taxon>
        <taxon>Chordata</taxon>
        <taxon>Craniata</taxon>
        <taxon>Vertebrata</taxon>
        <taxon>Euteleostomi</taxon>
        <taxon>Actinopterygii</taxon>
        <taxon>Neopterygii</taxon>
        <taxon>Teleostei</taxon>
        <taxon>Anguilliformes</taxon>
        <taxon>Anguillidae</taxon>
        <taxon>Anguilla</taxon>
    </lineage>
</organism>
<feature type="region of interest" description="Disordered" evidence="1">
    <location>
        <begin position="1"/>
        <end position="20"/>
    </location>
</feature>
<reference evidence="2" key="1">
    <citation type="submission" date="2014-11" db="EMBL/GenBank/DDBJ databases">
        <authorList>
            <person name="Amaro Gonzalez C."/>
        </authorList>
    </citation>
    <scope>NUCLEOTIDE SEQUENCE</scope>
</reference>
<dbReference type="EMBL" id="GBXM01097210">
    <property type="protein sequence ID" value="JAH11367.1"/>
    <property type="molecule type" value="Transcribed_RNA"/>
</dbReference>
<name>A0A0E9Q4C9_ANGAN</name>
<proteinExistence type="predicted"/>
<reference evidence="2" key="2">
    <citation type="journal article" date="2015" name="Fish Shellfish Immunol.">
        <title>Early steps in the European eel (Anguilla anguilla)-Vibrio vulnificus interaction in the gills: Role of the RtxA13 toxin.</title>
        <authorList>
            <person name="Callol A."/>
            <person name="Pajuelo D."/>
            <person name="Ebbesson L."/>
            <person name="Teles M."/>
            <person name="MacKenzie S."/>
            <person name="Amaro C."/>
        </authorList>
    </citation>
    <scope>NUCLEOTIDE SEQUENCE</scope>
</reference>
<dbReference type="AlphaFoldDB" id="A0A0E9Q4C9"/>
<evidence type="ECO:0000313" key="2">
    <source>
        <dbReference type="EMBL" id="JAH11367.1"/>
    </source>
</evidence>
<evidence type="ECO:0000256" key="1">
    <source>
        <dbReference type="SAM" id="MobiDB-lite"/>
    </source>
</evidence>
<accession>A0A0E9Q4C9</accession>